<reference evidence="3" key="1">
    <citation type="submission" date="2016-03" db="EMBL/GenBank/DDBJ databases">
        <authorList>
            <person name="Ploux O."/>
        </authorList>
    </citation>
    <scope>NUCLEOTIDE SEQUENCE [LARGE SCALE GENOMIC DNA]</scope>
    <source>
        <strain evidence="3">UK7</strain>
    </source>
</reference>
<dbReference type="AlphaFoldDB" id="A0A1E1LGI6"/>
<dbReference type="Proteomes" id="UP000178129">
    <property type="component" value="Unassembled WGS sequence"/>
</dbReference>
<dbReference type="InterPro" id="IPR045518">
    <property type="entry name" value="2EXR"/>
</dbReference>
<dbReference type="EMBL" id="FJUW01000051">
    <property type="protein sequence ID" value="CZT09648.1"/>
    <property type="molecule type" value="Genomic_DNA"/>
</dbReference>
<protein>
    <recommendedName>
        <fullName evidence="1">2EXR domain-containing protein</fullName>
    </recommendedName>
</protein>
<proteinExistence type="predicted"/>
<sequence>MSPSTIFQYFQCFYKNLLTSFEDVEVVPQHSRTKLDDQNAKIFNRFKDLPFEIRVQIWREALDQNGRLIELERTDQGNPVWGWSRDTCEFWRVSPRCGALPAVMQACAEALNEGKRYLEYRCFDSDNKRLPSDGPFEIYFNPRVDTIFFERERPEVHIPRVAFLCTPRMLYCCGHMRMSPLYGIDGGVNLIEALHGFSEDVTQHNFRYGGCTGLKEVHFIVKSKLWPEATASIDQGVGLRPATARGYTMEESLGNEPDMVPSKAEWRMKDKLESRIARVISDQSLPRVGEFRWTGEKMPSFHFSSLCPAPKFGEVYDGLNVDNWDFWNLFEMNDDFMENHKARFGCTYLELVISTFGCEVLVPPNVNHGSRMREIGFCGSRADVEEAKDWFKDMLEPKLMSLASRILSQILGLQPDRRTAGVRPSRLNRLAIL</sequence>
<keyword evidence="3" id="KW-1185">Reference proteome</keyword>
<organism evidence="2 3">
    <name type="scientific">Rhynchosporium graminicola</name>
    <dbReference type="NCBI Taxonomy" id="2792576"/>
    <lineage>
        <taxon>Eukaryota</taxon>
        <taxon>Fungi</taxon>
        <taxon>Dikarya</taxon>
        <taxon>Ascomycota</taxon>
        <taxon>Pezizomycotina</taxon>
        <taxon>Leotiomycetes</taxon>
        <taxon>Helotiales</taxon>
        <taxon>Ploettnerulaceae</taxon>
        <taxon>Rhynchosporium</taxon>
    </lineage>
</organism>
<evidence type="ECO:0000259" key="1">
    <source>
        <dbReference type="Pfam" id="PF20150"/>
    </source>
</evidence>
<evidence type="ECO:0000313" key="2">
    <source>
        <dbReference type="EMBL" id="CZT09648.1"/>
    </source>
</evidence>
<dbReference type="PANTHER" id="PTHR35910:SF6">
    <property type="entry name" value="2EXR DOMAIN-CONTAINING PROTEIN"/>
    <property type="match status" value="1"/>
</dbReference>
<gene>
    <name evidence="2" type="ORF">RCO7_03738</name>
</gene>
<dbReference type="Pfam" id="PF20150">
    <property type="entry name" value="2EXR"/>
    <property type="match status" value="1"/>
</dbReference>
<accession>A0A1E1LGI6</accession>
<dbReference type="PANTHER" id="PTHR35910">
    <property type="entry name" value="2EXR DOMAIN-CONTAINING PROTEIN"/>
    <property type="match status" value="1"/>
</dbReference>
<evidence type="ECO:0000313" key="3">
    <source>
        <dbReference type="Proteomes" id="UP000178129"/>
    </source>
</evidence>
<feature type="domain" description="2EXR" evidence="1">
    <location>
        <begin position="43"/>
        <end position="147"/>
    </location>
</feature>
<dbReference type="InParanoid" id="A0A1E1LGI6"/>
<comment type="caution">
    <text evidence="2">The sequence shown here is derived from an EMBL/GenBank/DDBJ whole genome shotgun (WGS) entry which is preliminary data.</text>
</comment>
<name>A0A1E1LGI6_9HELO</name>